<dbReference type="AlphaFoldDB" id="A0AAW0BUF7"/>
<feature type="region of interest" description="Disordered" evidence="1">
    <location>
        <begin position="992"/>
        <end position="1051"/>
    </location>
</feature>
<keyword evidence="2" id="KW-0472">Membrane</keyword>
<dbReference type="CDD" id="cd12087">
    <property type="entry name" value="TM_EGFR-like"/>
    <property type="match status" value="1"/>
</dbReference>
<reference evidence="3 4" key="1">
    <citation type="submission" date="2024-01" db="EMBL/GenBank/DDBJ databases">
        <title>A draft genome for a cacao thread blight-causing isolate of Paramarasmius palmivorus.</title>
        <authorList>
            <person name="Baruah I.K."/>
            <person name="Bukari Y."/>
            <person name="Amoako-Attah I."/>
            <person name="Meinhardt L.W."/>
            <person name="Bailey B.A."/>
            <person name="Cohen S.P."/>
        </authorList>
    </citation>
    <scope>NUCLEOTIDE SEQUENCE [LARGE SCALE GENOMIC DNA]</scope>
    <source>
        <strain evidence="3 4">GH-12</strain>
    </source>
</reference>
<feature type="transmembrane region" description="Helical" evidence="2">
    <location>
        <begin position="371"/>
        <end position="394"/>
    </location>
</feature>
<evidence type="ECO:0000256" key="2">
    <source>
        <dbReference type="SAM" id="Phobius"/>
    </source>
</evidence>
<protein>
    <submittedName>
        <fullName evidence="3">Uncharacterized protein</fullName>
    </submittedName>
</protein>
<evidence type="ECO:0000256" key="1">
    <source>
        <dbReference type="SAM" id="MobiDB-lite"/>
    </source>
</evidence>
<feature type="region of interest" description="Disordered" evidence="1">
    <location>
        <begin position="418"/>
        <end position="472"/>
    </location>
</feature>
<proteinExistence type="predicted"/>
<comment type="caution">
    <text evidence="3">The sequence shown here is derived from an EMBL/GenBank/DDBJ whole genome shotgun (WGS) entry which is preliminary data.</text>
</comment>
<dbReference type="EMBL" id="JAYKXP010000075">
    <property type="protein sequence ID" value="KAK7030496.1"/>
    <property type="molecule type" value="Genomic_DNA"/>
</dbReference>
<gene>
    <name evidence="3" type="ORF">VNI00_014087</name>
</gene>
<dbReference type="Proteomes" id="UP001383192">
    <property type="component" value="Unassembled WGS sequence"/>
</dbReference>
<keyword evidence="4" id="KW-1185">Reference proteome</keyword>
<accession>A0AAW0BUF7</accession>
<keyword evidence="2" id="KW-0812">Transmembrane</keyword>
<evidence type="ECO:0000313" key="4">
    <source>
        <dbReference type="Proteomes" id="UP001383192"/>
    </source>
</evidence>
<keyword evidence="2" id="KW-1133">Transmembrane helix</keyword>
<organism evidence="3 4">
    <name type="scientific">Paramarasmius palmivorus</name>
    <dbReference type="NCBI Taxonomy" id="297713"/>
    <lineage>
        <taxon>Eukaryota</taxon>
        <taxon>Fungi</taxon>
        <taxon>Dikarya</taxon>
        <taxon>Basidiomycota</taxon>
        <taxon>Agaricomycotina</taxon>
        <taxon>Agaricomycetes</taxon>
        <taxon>Agaricomycetidae</taxon>
        <taxon>Agaricales</taxon>
        <taxon>Marasmiineae</taxon>
        <taxon>Marasmiaceae</taxon>
        <taxon>Paramarasmius</taxon>
    </lineage>
</organism>
<sequence length="1099" mass="120953">MPPFYAVLANYNINTKQQFLRDSSLIYFENATKQSYMSLRNYIQMGYSLARAYLAFTGADHLLDLAKSVWDDVNQYTISEGDISTGNMSTKNVAIPQQCKRGETLTGATFQNVSRDDIILSVYDTAFFFMFSATLASLESSPNNTYVSVARNSFNFLMHSSIGPLFPSVIEVNPCQNVVIVQPMRGTSTIGLLIEGLSLLASLQSDVEPELESMLPKLIMQVFNETANGWPSPAGILPGMTGCDGWCTGTPTFSSTNPPFVAKMDTVLSDVALARGMAVAYKQARSLSSDLRDAIKAFLGVQYNAVRKRAHLGNDIYDGTWKESHPSSPFDLMNQSSAIQILVDGISLFEDDHNDTPNATSHKSHSFPIPALAGSIVGGILFVTISVLAIILIIRWRNLRPSVRSRTFPMGASNKAAFGHHSFKGENTDDTPEGPVTPSPPIMDDAPTEKQPHEVPSPPDVRPIGNEHNAPNNSTIAPIADHHATSEVPVIHGPSFPDMIRMMYQQMWQPDNTESPPDTQVKNTRQDRVHAADAAIQQVAYRLDSDGSVPGLPIDPMSNFYEVLSNYNIETKQQFLHESFMNWNPTTNIIVGSLMQTHIQMGYSLARAYLAFTGVDHLLDTAKGIWDAVNQYTISESDINIGNMSTKNFRIIRPCGNIIIAGATFQNSSRDDTLLSLDVTALFFLFSATLASLENPPNNTYVSAARNSFNFLMQPYLNPLFPSVLIQPILCQKVLKFQQTSGKSTIGLLIEGLSLLAYLPSGVEPEIQSMLPKLIMQVLNETTNGWPSPGGILPGIGPDLEYWITGPFTTTSSQNLDISLRDIALTRGMAVAYKLARSLSSDMRDAIKAFLGVQVSVPLQNTELLLICSKYNAVRKRALLANDIYDGTWTESHPSSTFDLLNQSSAIQVLVDGISLFEDETPNDFPTPALAGSIVGGVLFVAISVLAIILLLRRRNLQRSLSETTSHISSDPFQFDPQYEIVPFQWESQTKLPLDTTRSKSRTQKIPEGPVTPSAPIMDDAPQTEKQQHEEVPPLPDVRPIGDEHNTPNNSNVVPIADHATSVVPVIHEPSIPDMIRMIYQQMLQQDNTESPPDYRSQS</sequence>
<feature type="transmembrane region" description="Helical" evidence="2">
    <location>
        <begin position="929"/>
        <end position="952"/>
    </location>
</feature>
<name>A0AAW0BUF7_9AGAR</name>
<evidence type="ECO:0000313" key="3">
    <source>
        <dbReference type="EMBL" id="KAK7030496.1"/>
    </source>
</evidence>